<gene>
    <name evidence="1" type="ORF">GCM10007416_17190</name>
</gene>
<protein>
    <submittedName>
        <fullName evidence="1">Uncharacterized protein</fullName>
    </submittedName>
</protein>
<keyword evidence="2" id="KW-1185">Reference proteome</keyword>
<organism evidence="1 2">
    <name type="scientific">Kroppenstedtia guangzhouensis</name>
    <dbReference type="NCBI Taxonomy" id="1274356"/>
    <lineage>
        <taxon>Bacteria</taxon>
        <taxon>Bacillati</taxon>
        <taxon>Bacillota</taxon>
        <taxon>Bacilli</taxon>
        <taxon>Bacillales</taxon>
        <taxon>Thermoactinomycetaceae</taxon>
        <taxon>Kroppenstedtia</taxon>
    </lineage>
</organism>
<name>A0ABQ1GJC8_9BACL</name>
<evidence type="ECO:0000313" key="1">
    <source>
        <dbReference type="EMBL" id="GGA44680.1"/>
    </source>
</evidence>
<comment type="caution">
    <text evidence="1">The sequence shown here is derived from an EMBL/GenBank/DDBJ whole genome shotgun (WGS) entry which is preliminary data.</text>
</comment>
<dbReference type="Proteomes" id="UP000617979">
    <property type="component" value="Unassembled WGS sequence"/>
</dbReference>
<dbReference type="EMBL" id="BMEX01000005">
    <property type="protein sequence ID" value="GGA44680.1"/>
    <property type="molecule type" value="Genomic_DNA"/>
</dbReference>
<accession>A0ABQ1GJC8</accession>
<proteinExistence type="predicted"/>
<reference evidence="2" key="1">
    <citation type="journal article" date="2019" name="Int. J. Syst. Evol. Microbiol.">
        <title>The Global Catalogue of Microorganisms (GCM) 10K type strain sequencing project: providing services to taxonomists for standard genome sequencing and annotation.</title>
        <authorList>
            <consortium name="The Broad Institute Genomics Platform"/>
            <consortium name="The Broad Institute Genome Sequencing Center for Infectious Disease"/>
            <person name="Wu L."/>
            <person name="Ma J."/>
        </authorList>
    </citation>
    <scope>NUCLEOTIDE SEQUENCE [LARGE SCALE GENOMIC DNA]</scope>
    <source>
        <strain evidence="2">CGMCC 1.12404</strain>
    </source>
</reference>
<sequence length="76" mass="8839">MKKVTFILILILVSLLGTYYVFRILPENKQVVLSQNQTRLECLQKHEVNFTVSNENGKPVIRINKSDLEKLPKDCH</sequence>
<evidence type="ECO:0000313" key="2">
    <source>
        <dbReference type="Proteomes" id="UP000617979"/>
    </source>
</evidence>